<dbReference type="Pfam" id="PF00143">
    <property type="entry name" value="Interferon"/>
    <property type="match status" value="1"/>
</dbReference>
<evidence type="ECO:0000256" key="4">
    <source>
        <dbReference type="ARBA" id="ARBA00023118"/>
    </source>
</evidence>
<dbReference type="SUPFAM" id="SSF47266">
    <property type="entry name" value="4-helical cytokines"/>
    <property type="match status" value="1"/>
</dbReference>
<evidence type="ECO:0000256" key="3">
    <source>
        <dbReference type="ARBA" id="ARBA00022525"/>
    </source>
</evidence>
<organism evidence="7">
    <name type="scientific">Procavia capensis</name>
    <name type="common">Rock hyrax</name>
    <dbReference type="NCBI Taxonomy" id="9813"/>
    <lineage>
        <taxon>Eukaryota</taxon>
        <taxon>Metazoa</taxon>
        <taxon>Chordata</taxon>
        <taxon>Craniata</taxon>
        <taxon>Vertebrata</taxon>
        <taxon>Euteleostomi</taxon>
        <taxon>Mammalia</taxon>
        <taxon>Eutheria</taxon>
        <taxon>Afrotheria</taxon>
        <taxon>Hyracoidea</taxon>
        <taxon>Procaviidae</taxon>
        <taxon>Procavia</taxon>
    </lineage>
</organism>
<comment type="subcellular location">
    <subcellularLocation>
        <location evidence="1">Secreted</location>
    </subcellularLocation>
</comment>
<dbReference type="InterPro" id="IPR000471">
    <property type="entry name" value="Interferon_alpha/beta/delta"/>
</dbReference>
<proteinExistence type="predicted"/>
<dbReference type="EMBL" id="LR761311">
    <property type="protein sequence ID" value="CAB0000579.1"/>
    <property type="molecule type" value="Genomic_DNA"/>
</dbReference>
<dbReference type="GO" id="GO:0005125">
    <property type="term" value="F:cytokine activity"/>
    <property type="evidence" value="ECO:0007669"/>
    <property type="project" value="UniProtKB-KW"/>
</dbReference>
<dbReference type="InterPro" id="IPR009079">
    <property type="entry name" value="4_helix_cytokine-like_core"/>
</dbReference>
<keyword evidence="5" id="KW-1015">Disulfide bond</keyword>
<dbReference type="Gene3D" id="1.20.1250.10">
    <property type="match status" value="1"/>
</dbReference>
<dbReference type="PRINTS" id="PR00266">
    <property type="entry name" value="INTERFERONAB"/>
</dbReference>
<evidence type="ECO:0000256" key="5">
    <source>
        <dbReference type="ARBA" id="ARBA00023157"/>
    </source>
</evidence>
<dbReference type="GO" id="GO:0005615">
    <property type="term" value="C:extracellular space"/>
    <property type="evidence" value="ECO:0007669"/>
    <property type="project" value="UniProtKB-KW"/>
</dbReference>
<dbReference type="AlphaFoldDB" id="A0A7R8GV60"/>
<keyword evidence="3" id="KW-0964">Secreted</keyword>
<keyword evidence="4" id="KW-0051">Antiviral defense</keyword>
<dbReference type="GO" id="GO:0005126">
    <property type="term" value="F:cytokine receptor binding"/>
    <property type="evidence" value="ECO:0007669"/>
    <property type="project" value="InterPro"/>
</dbReference>
<protein>
    <submittedName>
        <fullName evidence="7">Interferon 1CA1</fullName>
    </submittedName>
</protein>
<evidence type="ECO:0000256" key="1">
    <source>
        <dbReference type="ARBA" id="ARBA00004613"/>
    </source>
</evidence>
<keyword evidence="6" id="KW-0732">Signal</keyword>
<feature type="signal peptide" evidence="6">
    <location>
        <begin position="1"/>
        <end position="15"/>
    </location>
</feature>
<accession>A0A7R8GV60</accession>
<dbReference type="PANTHER" id="PTHR11691">
    <property type="entry name" value="TYPE I INTERFERON"/>
    <property type="match status" value="1"/>
</dbReference>
<evidence type="ECO:0000256" key="2">
    <source>
        <dbReference type="ARBA" id="ARBA00022514"/>
    </source>
</evidence>
<evidence type="ECO:0000313" key="7">
    <source>
        <dbReference type="EMBL" id="CAB0000579.1"/>
    </source>
</evidence>
<feature type="chain" id="PRO_5031211805" evidence="6">
    <location>
        <begin position="16"/>
        <end position="125"/>
    </location>
</feature>
<name>A0A7R8GV60_PROCA</name>
<gene>
    <name evidence="7" type="primary">IF1CA1</name>
</gene>
<dbReference type="PANTHER" id="PTHR11691:SF36">
    <property type="entry name" value="IFN-CHI1"/>
    <property type="match status" value="1"/>
</dbReference>
<sequence>MALVILCCSPGCSLCCDLPLSHNSQKTFSHLSPTETISLLSCLKPRTDFRFLQIFVDMNQLQKTPAAILRELLQKIFNLFSTNTLLSGEDETLLDKFLSGLNQPSDVPQTCLEKEKLVEQIQLGI</sequence>
<dbReference type="GO" id="GO:0051607">
    <property type="term" value="P:defense response to virus"/>
    <property type="evidence" value="ECO:0007669"/>
    <property type="project" value="UniProtKB-KW"/>
</dbReference>
<keyword evidence="2" id="KW-0202">Cytokine</keyword>
<reference evidence="7" key="1">
    <citation type="journal article" date="2020" name="Genomics">
        <title>Comparative genomic analysis of eutherian interferon genes.</title>
        <authorList>
            <person name="Premzl M."/>
        </authorList>
    </citation>
    <scope>NUCLEOTIDE SEQUENCE</scope>
</reference>
<evidence type="ECO:0000256" key="6">
    <source>
        <dbReference type="SAM" id="SignalP"/>
    </source>
</evidence>